<dbReference type="Gene3D" id="3.40.30.10">
    <property type="entry name" value="Glutaredoxin"/>
    <property type="match status" value="1"/>
</dbReference>
<dbReference type="AlphaFoldDB" id="A0A3N4GER6"/>
<dbReference type="RefSeq" id="WP_123780546.1">
    <property type="nucleotide sequence ID" value="NZ_RKMG01000021.1"/>
</dbReference>
<proteinExistence type="inferred from homology"/>
<evidence type="ECO:0000313" key="3">
    <source>
        <dbReference type="Proteomes" id="UP000273977"/>
    </source>
</evidence>
<dbReference type="SUPFAM" id="SSF52833">
    <property type="entry name" value="Thioredoxin-like"/>
    <property type="match status" value="1"/>
</dbReference>
<comment type="similarity">
    <text evidence="1">Belongs to the ArsC family.</text>
</comment>
<dbReference type="PANTHER" id="PTHR30041:SF8">
    <property type="entry name" value="PROTEIN YFFB"/>
    <property type="match status" value="1"/>
</dbReference>
<comment type="caution">
    <text evidence="2">The sequence shown here is derived from an EMBL/GenBank/DDBJ whole genome shotgun (WGS) entry which is preliminary data.</text>
</comment>
<gene>
    <name evidence="2" type="ORF">EF384_06835</name>
</gene>
<dbReference type="Proteomes" id="UP000273977">
    <property type="component" value="Unassembled WGS sequence"/>
</dbReference>
<evidence type="ECO:0000256" key="1">
    <source>
        <dbReference type="PROSITE-ProRule" id="PRU01282"/>
    </source>
</evidence>
<name>A0A3N4GER6_9LACT</name>
<dbReference type="PROSITE" id="PS51353">
    <property type="entry name" value="ARSC"/>
    <property type="match status" value="1"/>
</dbReference>
<dbReference type="PANTHER" id="PTHR30041">
    <property type="entry name" value="ARSENATE REDUCTASE"/>
    <property type="match status" value="1"/>
</dbReference>
<reference evidence="2 3" key="1">
    <citation type="submission" date="2018-11" db="EMBL/GenBank/DDBJ databases">
        <title>Aerococcus sp. SJQ22, whole genome shotgun sequence.</title>
        <authorList>
            <person name="Sun L."/>
            <person name="Gao X."/>
            <person name="Chen W."/>
            <person name="Huang K."/>
        </authorList>
    </citation>
    <scope>NUCLEOTIDE SEQUENCE [LARGE SCALE GENOMIC DNA]</scope>
    <source>
        <strain evidence="2 3">SJQ22</strain>
    </source>
</reference>
<dbReference type="InterPro" id="IPR036249">
    <property type="entry name" value="Thioredoxin-like_sf"/>
</dbReference>
<sequence length="118" mass="13130">MLKIYGLNQCSTTQKVKSYLKDKGLEFTDIIDIRDNPPLVDELALALDAVDGQYTKILNTSGGLYREMGLKDKLKDMDQTTFLQTLSDNGMLVKRPLIVGEDKATAGSKEAFLDAVWL</sequence>
<dbReference type="OrthoDB" id="9794155at2"/>
<dbReference type="Pfam" id="PF03960">
    <property type="entry name" value="ArsC"/>
    <property type="match status" value="1"/>
</dbReference>
<organism evidence="2 3">
    <name type="scientific">Aerococcus agrisoli</name>
    <dbReference type="NCBI Taxonomy" id="2487350"/>
    <lineage>
        <taxon>Bacteria</taxon>
        <taxon>Bacillati</taxon>
        <taxon>Bacillota</taxon>
        <taxon>Bacilli</taxon>
        <taxon>Lactobacillales</taxon>
        <taxon>Aerococcaceae</taxon>
        <taxon>Aerococcus</taxon>
    </lineage>
</organism>
<keyword evidence="3" id="KW-1185">Reference proteome</keyword>
<dbReference type="InterPro" id="IPR006660">
    <property type="entry name" value="Arsenate_reductase-like"/>
</dbReference>
<accession>A0A3N4GER6</accession>
<protein>
    <submittedName>
        <fullName evidence="2">Arsenate reductase</fullName>
    </submittedName>
</protein>
<evidence type="ECO:0000313" key="2">
    <source>
        <dbReference type="EMBL" id="RPA59116.1"/>
    </source>
</evidence>
<dbReference type="EMBL" id="RKMG01000021">
    <property type="protein sequence ID" value="RPA59116.1"/>
    <property type="molecule type" value="Genomic_DNA"/>
</dbReference>